<evidence type="ECO:0000313" key="2">
    <source>
        <dbReference type="EMBL" id="KAJ4788025.1"/>
    </source>
</evidence>
<reference evidence="2" key="1">
    <citation type="submission" date="2022-08" db="EMBL/GenBank/DDBJ databases">
        <authorList>
            <person name="Marques A."/>
        </authorList>
    </citation>
    <scope>NUCLEOTIDE SEQUENCE</scope>
    <source>
        <strain evidence="2">RhyPub2mFocal</strain>
        <tissue evidence="2">Leaves</tissue>
    </source>
</reference>
<accession>A0AAV8F8S6</accession>
<dbReference type="Pfam" id="PF00646">
    <property type="entry name" value="F-box"/>
    <property type="match status" value="1"/>
</dbReference>
<evidence type="ECO:0000313" key="3">
    <source>
        <dbReference type="Proteomes" id="UP001140206"/>
    </source>
</evidence>
<dbReference type="PANTHER" id="PTHR31900">
    <property type="entry name" value="F-BOX/RNI SUPERFAMILY PROTEIN-RELATED"/>
    <property type="match status" value="1"/>
</dbReference>
<dbReference type="InterPro" id="IPR036047">
    <property type="entry name" value="F-box-like_dom_sf"/>
</dbReference>
<dbReference type="PROSITE" id="PS50181">
    <property type="entry name" value="FBOX"/>
    <property type="match status" value="1"/>
</dbReference>
<proteinExistence type="predicted"/>
<organism evidence="2 3">
    <name type="scientific">Rhynchospora pubera</name>
    <dbReference type="NCBI Taxonomy" id="906938"/>
    <lineage>
        <taxon>Eukaryota</taxon>
        <taxon>Viridiplantae</taxon>
        <taxon>Streptophyta</taxon>
        <taxon>Embryophyta</taxon>
        <taxon>Tracheophyta</taxon>
        <taxon>Spermatophyta</taxon>
        <taxon>Magnoliopsida</taxon>
        <taxon>Liliopsida</taxon>
        <taxon>Poales</taxon>
        <taxon>Cyperaceae</taxon>
        <taxon>Cyperoideae</taxon>
        <taxon>Rhynchosporeae</taxon>
        <taxon>Rhynchospora</taxon>
    </lineage>
</organism>
<dbReference type="InterPro" id="IPR050232">
    <property type="entry name" value="FBL13/AtMIF1-like"/>
</dbReference>
<dbReference type="EMBL" id="JAMFTS010000002">
    <property type="protein sequence ID" value="KAJ4788025.1"/>
    <property type="molecule type" value="Genomic_DNA"/>
</dbReference>
<dbReference type="SUPFAM" id="SSF52047">
    <property type="entry name" value="RNI-like"/>
    <property type="match status" value="1"/>
</dbReference>
<dbReference type="Gene3D" id="1.20.1280.50">
    <property type="match status" value="1"/>
</dbReference>
<keyword evidence="3" id="KW-1185">Reference proteome</keyword>
<protein>
    <submittedName>
        <fullName evidence="2">F-box/FBD/LRR protein</fullName>
    </submittedName>
</protein>
<dbReference type="Gene3D" id="3.80.10.10">
    <property type="entry name" value="Ribonuclease Inhibitor"/>
    <property type="match status" value="1"/>
</dbReference>
<dbReference type="CDD" id="cd22160">
    <property type="entry name" value="F-box_AtFBL13-like"/>
    <property type="match status" value="1"/>
</dbReference>
<comment type="caution">
    <text evidence="2">The sequence shown here is derived from an EMBL/GenBank/DDBJ whole genome shotgun (WGS) entry which is preliminary data.</text>
</comment>
<name>A0AAV8F8S6_9POAL</name>
<gene>
    <name evidence="2" type="ORF">LUZ62_039271</name>
</gene>
<dbReference type="Proteomes" id="UP001140206">
    <property type="component" value="Chromosome 2"/>
</dbReference>
<dbReference type="SUPFAM" id="SSF81383">
    <property type="entry name" value="F-box domain"/>
    <property type="match status" value="1"/>
</dbReference>
<dbReference type="AlphaFoldDB" id="A0AAV8F8S6"/>
<feature type="domain" description="F-box" evidence="1">
    <location>
        <begin position="13"/>
        <end position="49"/>
    </location>
</feature>
<dbReference type="InterPro" id="IPR032675">
    <property type="entry name" value="LRR_dom_sf"/>
</dbReference>
<dbReference type="SMART" id="SM00256">
    <property type="entry name" value="FBOX"/>
    <property type="match status" value="1"/>
</dbReference>
<dbReference type="InterPro" id="IPR053781">
    <property type="entry name" value="F-box_AtFBL13-like"/>
</dbReference>
<evidence type="ECO:0000259" key="1">
    <source>
        <dbReference type="PROSITE" id="PS50181"/>
    </source>
</evidence>
<dbReference type="InterPro" id="IPR001810">
    <property type="entry name" value="F-box_dom"/>
</dbReference>
<sequence length="365" mass="41392">MARRRKRAGLHPIDRLSSLPDELLLIILSFLPTLTAGRTSLLSRRFRHLWKASPSIDIELYPYYMKKPKYVAMFNTVLLSRKPSNPLLRLRFKLNCPDSFDLSHSFISSLLEHASSLGLRHLTIDGYWNFTPCIPTVFSITSLESLKLPICDSIPSGTTLTHLKSLSLCLNPTNSAQVERLLLELCCLEHLKLWVSSGVFSLSSLTIKKLELNFHSYSAVDSAASARLSMPSLNFLYVESTFFGESTYEHLPRIHGNIPLLRKSVINLSGIHPEHVAAVAQLLNCISHVEELSLHLMTWFNKYPFCNFLEPGKEAPSFSNLKHLDARMCFHEHNFEAVVSLLRQSPALQSVKLVHMVGLKRMKKK</sequence>
<dbReference type="PANTHER" id="PTHR31900:SF30">
    <property type="entry name" value="SUPERFAMILY PROTEIN, PUTATIVE-RELATED"/>
    <property type="match status" value="1"/>
</dbReference>